<keyword evidence="5" id="KW-0830">Ubiquinone</keyword>
<feature type="transmembrane region" description="Helical" evidence="5">
    <location>
        <begin position="234"/>
        <end position="251"/>
    </location>
</feature>
<evidence type="ECO:0000256" key="4">
    <source>
        <dbReference type="ARBA" id="ARBA00023136"/>
    </source>
</evidence>
<feature type="transmembrane region" description="Helical" evidence="5">
    <location>
        <begin position="188"/>
        <end position="206"/>
    </location>
</feature>
<evidence type="ECO:0000256" key="7">
    <source>
        <dbReference type="SAM" id="MobiDB-lite"/>
    </source>
</evidence>
<dbReference type="GO" id="GO:0016655">
    <property type="term" value="F:oxidoreductase activity, acting on NAD(P)H, quinone or similar compound as acceptor"/>
    <property type="evidence" value="ECO:0007669"/>
    <property type="project" value="UniProtKB-UniRule"/>
</dbReference>
<dbReference type="EMBL" id="VFOZ01000001">
    <property type="protein sequence ID" value="TQL96802.1"/>
    <property type="molecule type" value="Genomic_DNA"/>
</dbReference>
<keyword evidence="9" id="KW-1185">Reference proteome</keyword>
<evidence type="ECO:0000256" key="6">
    <source>
        <dbReference type="RuleBase" id="RU000471"/>
    </source>
</evidence>
<reference evidence="8 9" key="1">
    <citation type="submission" date="2019-06" db="EMBL/GenBank/DDBJ databases">
        <title>Sequencing the genomes of 1000 actinobacteria strains.</title>
        <authorList>
            <person name="Klenk H.-P."/>
        </authorList>
    </citation>
    <scope>NUCLEOTIDE SEQUENCE [LARGE SCALE GENOMIC DNA]</scope>
    <source>
        <strain evidence="8 9">DSM 102200</strain>
    </source>
</reference>
<feature type="compositionally biased region" description="Basic and acidic residues" evidence="7">
    <location>
        <begin position="446"/>
        <end position="465"/>
    </location>
</feature>
<dbReference type="OrthoDB" id="9803734at2"/>
<keyword evidence="3 5" id="KW-1133">Transmembrane helix</keyword>
<keyword evidence="5 6" id="KW-0520">NAD</keyword>
<dbReference type="Proteomes" id="UP000316096">
    <property type="component" value="Unassembled WGS sequence"/>
</dbReference>
<evidence type="ECO:0000256" key="1">
    <source>
        <dbReference type="ARBA" id="ARBA00004141"/>
    </source>
</evidence>
<feature type="transmembrane region" description="Helical" evidence="5">
    <location>
        <begin position="107"/>
        <end position="127"/>
    </location>
</feature>
<dbReference type="InterPro" id="IPR001694">
    <property type="entry name" value="NADH_UbQ_OxRdtase_su1/FPO"/>
</dbReference>
<comment type="function">
    <text evidence="5">NDH-1 shuttles electrons from NADH, via FMN and iron-sulfur (Fe-S) centers, to quinones in the respiratory chain. The immediate electron acceptor for the enzyme in this species is believed to be ubiquinone. Couples the redox reaction to proton translocation (for every two electrons transferred, four hydrogen ions are translocated across the cytoplasmic membrane), and thus conserves the redox energy in a proton gradient. This subunit may bind ubiquinone.</text>
</comment>
<dbReference type="GO" id="GO:0009060">
    <property type="term" value="P:aerobic respiration"/>
    <property type="evidence" value="ECO:0007669"/>
    <property type="project" value="TreeGrafter"/>
</dbReference>
<comment type="catalytic activity">
    <reaction evidence="5">
        <text>a quinone + NADH + 5 H(+)(in) = a quinol + NAD(+) + 4 H(+)(out)</text>
        <dbReference type="Rhea" id="RHEA:57888"/>
        <dbReference type="ChEBI" id="CHEBI:15378"/>
        <dbReference type="ChEBI" id="CHEBI:24646"/>
        <dbReference type="ChEBI" id="CHEBI:57540"/>
        <dbReference type="ChEBI" id="CHEBI:57945"/>
        <dbReference type="ChEBI" id="CHEBI:132124"/>
    </reaction>
</comment>
<comment type="similarity">
    <text evidence="5 6">Belongs to the complex I subunit 1 family.</text>
</comment>
<evidence type="ECO:0000313" key="9">
    <source>
        <dbReference type="Proteomes" id="UP000316096"/>
    </source>
</evidence>
<comment type="subcellular location">
    <subcellularLocation>
        <location evidence="5 6">Cell membrane</location>
        <topology evidence="5 6">Multi-pass membrane protein</topology>
    </subcellularLocation>
    <subcellularLocation>
        <location evidence="1">Membrane</location>
        <topology evidence="1">Multi-pass membrane protein</topology>
    </subcellularLocation>
</comment>
<keyword evidence="5" id="KW-1278">Translocase</keyword>
<dbReference type="GO" id="GO:0048038">
    <property type="term" value="F:quinone binding"/>
    <property type="evidence" value="ECO:0007669"/>
    <property type="project" value="UniProtKB-KW"/>
</dbReference>
<dbReference type="PROSITE" id="PS00668">
    <property type="entry name" value="COMPLEX1_ND1_2"/>
    <property type="match status" value="1"/>
</dbReference>
<feature type="transmembrane region" description="Helical" evidence="5">
    <location>
        <begin position="392"/>
        <end position="411"/>
    </location>
</feature>
<name>A0A543CI72_9ACTN</name>
<feature type="transmembrane region" description="Helical" evidence="5">
    <location>
        <begin position="37"/>
        <end position="61"/>
    </location>
</feature>
<evidence type="ECO:0000256" key="5">
    <source>
        <dbReference type="HAMAP-Rule" id="MF_01350"/>
    </source>
</evidence>
<feature type="transmembrane region" description="Helical" evidence="5">
    <location>
        <begin position="284"/>
        <end position="306"/>
    </location>
</feature>
<dbReference type="InterPro" id="IPR018086">
    <property type="entry name" value="NADH_UbQ_OxRdtase_su1_CS"/>
</dbReference>
<feature type="transmembrane region" description="Helical" evidence="5">
    <location>
        <begin position="326"/>
        <end position="346"/>
    </location>
</feature>
<evidence type="ECO:0000256" key="2">
    <source>
        <dbReference type="ARBA" id="ARBA00022692"/>
    </source>
</evidence>
<keyword evidence="2 5" id="KW-0812">Transmembrane</keyword>
<dbReference type="HAMAP" id="MF_01350">
    <property type="entry name" value="NDH1_NuoH"/>
    <property type="match status" value="1"/>
</dbReference>
<organism evidence="8 9">
    <name type="scientific">Actinoallomurus bryophytorum</name>
    <dbReference type="NCBI Taxonomy" id="1490222"/>
    <lineage>
        <taxon>Bacteria</taxon>
        <taxon>Bacillati</taxon>
        <taxon>Actinomycetota</taxon>
        <taxon>Actinomycetes</taxon>
        <taxon>Streptosporangiales</taxon>
        <taxon>Thermomonosporaceae</taxon>
        <taxon>Actinoallomurus</taxon>
    </lineage>
</organism>
<keyword evidence="4 5" id="KW-0472">Membrane</keyword>
<comment type="caution">
    <text evidence="8">The sequence shown here is derived from an EMBL/GenBank/DDBJ whole genome shotgun (WGS) entry which is preliminary data.</text>
</comment>
<dbReference type="EC" id="7.1.1.-" evidence="5"/>
<gene>
    <name evidence="5" type="primary">nuoH</name>
    <name evidence="8" type="ORF">FB559_2355</name>
</gene>
<keyword evidence="5" id="KW-1003">Cell membrane</keyword>
<dbReference type="Pfam" id="PF00146">
    <property type="entry name" value="NADHdh"/>
    <property type="match status" value="1"/>
</dbReference>
<accession>A0A543CI72</accession>
<dbReference type="PANTHER" id="PTHR11432:SF3">
    <property type="entry name" value="NADH-UBIQUINONE OXIDOREDUCTASE CHAIN 1"/>
    <property type="match status" value="1"/>
</dbReference>
<feature type="region of interest" description="Disordered" evidence="7">
    <location>
        <begin position="421"/>
        <end position="465"/>
    </location>
</feature>
<evidence type="ECO:0000313" key="8">
    <source>
        <dbReference type="EMBL" id="TQL96802.1"/>
    </source>
</evidence>
<dbReference type="GO" id="GO:0005886">
    <property type="term" value="C:plasma membrane"/>
    <property type="evidence" value="ECO:0007669"/>
    <property type="project" value="UniProtKB-SubCell"/>
</dbReference>
<feature type="transmembrane region" description="Helical" evidence="5">
    <location>
        <begin position="358"/>
        <end position="380"/>
    </location>
</feature>
<dbReference type="PANTHER" id="PTHR11432">
    <property type="entry name" value="NADH DEHYDROGENASE SUBUNIT 1"/>
    <property type="match status" value="1"/>
</dbReference>
<keyword evidence="5" id="KW-0874">Quinone</keyword>
<dbReference type="NCBIfam" id="NF004743">
    <property type="entry name" value="PRK06076.1-4"/>
    <property type="match status" value="1"/>
</dbReference>
<protein>
    <recommendedName>
        <fullName evidence="5">NADH-quinone oxidoreductase subunit H</fullName>
        <ecNumber evidence="5">7.1.1.-</ecNumber>
    </recommendedName>
    <alternativeName>
        <fullName evidence="5">NADH dehydrogenase I subunit H</fullName>
    </alternativeName>
    <alternativeName>
        <fullName evidence="5">NDH-1 subunit H</fullName>
    </alternativeName>
</protein>
<comment type="subunit">
    <text evidence="5">NDH-1 is composed of 14 different subunits. Subunits NuoA, H, J, K, L, M, N constitute the membrane sector of the complex.</text>
</comment>
<dbReference type="GO" id="GO:0003954">
    <property type="term" value="F:NADH dehydrogenase activity"/>
    <property type="evidence" value="ECO:0007669"/>
    <property type="project" value="TreeGrafter"/>
</dbReference>
<dbReference type="RefSeq" id="WP_141955614.1">
    <property type="nucleotide sequence ID" value="NZ_VFOZ01000001.1"/>
</dbReference>
<proteinExistence type="inferred from homology"/>
<sequence length="465" mass="50528">MNVPTTHLLADALAATPRTEQCTGKPYGLGSFGCDPWWLVGAKALVIFVFLLLTVLLSVWFERRVIGRMQLRPGPNRAGPFGLLQSLLDGIKGATKEDIVPRGVDKVVFFLAPVMAAAPALVSFSIIPFGGIVSIGGHKTPLQLTDLPVAVLLVLAMSSMGVYGFVLAGWSSMSPYSLLGGMRSSAQVISYEIAMGLSFVAVFLFAGSLSTSEIVNAQAHGGTYHFLGMTGHLPSWYVVLLFPSFVIYLFTMMGESGRIPFDLPEGEGELVAGYHTEYSSLKFLMFYLAEYINMATLSALCTTLFLGGYRAPWPITGIWSGANSGWWPILWFLIKLWMFIFFFVWVRASLPRVRYDQLMRLGWKVLIPVSLGWILFVSAVRALRNEKHDMRPVMLGAAVLIVILLVVSAIWERASGSGKAGAAEEAAEPEPDPMAGGFPVPPLDAPHYHGAGDARADKSAEATRA</sequence>
<dbReference type="AlphaFoldDB" id="A0A543CI72"/>
<evidence type="ECO:0000256" key="3">
    <source>
        <dbReference type="ARBA" id="ARBA00022989"/>
    </source>
</evidence>
<feature type="transmembrane region" description="Helical" evidence="5">
    <location>
        <begin position="147"/>
        <end position="168"/>
    </location>
</feature>
<dbReference type="NCBIfam" id="NF004741">
    <property type="entry name" value="PRK06076.1-2"/>
    <property type="match status" value="1"/>
</dbReference>